<proteinExistence type="predicted"/>
<dbReference type="RefSeq" id="WP_039457247.1">
    <property type="nucleotide sequence ID" value="NZ_LR027519.1"/>
</dbReference>
<evidence type="ECO:0000313" key="2">
    <source>
        <dbReference type="Proteomes" id="UP000279841"/>
    </source>
</evidence>
<dbReference type="AlphaFoldDB" id="A0A3P4AVP1"/>
<geneLocation type="plasmid" evidence="1 2">
    <name>3</name>
</geneLocation>
<reference evidence="1 2" key="1">
    <citation type="submission" date="2018-10" db="EMBL/GenBank/DDBJ databases">
        <authorList>
            <person name="Peiro R."/>
            <person name="Begona"/>
            <person name="Cbmso G."/>
            <person name="Lopez M."/>
            <person name="Gonzalez S."/>
            <person name="Sacristan E."/>
            <person name="Castillo E."/>
        </authorList>
    </citation>
    <scope>NUCLEOTIDE SEQUENCE [LARGE SCALE GENOMIC DNA]</scope>
    <source>
        <strain evidence="1">TTHNAR1</strain>
        <plasmid evidence="2">3</plasmid>
    </source>
</reference>
<gene>
    <name evidence="1" type="ORF">TTHNP3_00087</name>
</gene>
<accession>A0A3P4AVP1</accession>
<dbReference type="Proteomes" id="UP000279841">
    <property type="component" value="Plasmid 3"/>
</dbReference>
<protein>
    <submittedName>
        <fullName evidence="1">Uncharacterized protein</fullName>
    </submittedName>
</protein>
<organism evidence="1 2">
    <name type="scientific">Thermus thermophilus</name>
    <dbReference type="NCBI Taxonomy" id="274"/>
    <lineage>
        <taxon>Bacteria</taxon>
        <taxon>Thermotogati</taxon>
        <taxon>Deinococcota</taxon>
        <taxon>Deinococci</taxon>
        <taxon>Thermales</taxon>
        <taxon>Thermaceae</taxon>
        <taxon>Thermus</taxon>
    </lineage>
</organism>
<dbReference type="EMBL" id="LR027519">
    <property type="protein sequence ID" value="VCU54574.1"/>
    <property type="molecule type" value="Genomic_DNA"/>
</dbReference>
<dbReference type="GeneID" id="39458203"/>
<sequence>MDLLAPWREGPYTLQEALERYGEALVGEALRQRVLKPVMTRLGPVLVPAAKGRKRLGLTRYYTPRAGALEMALLVRRQAEAMEREGWRVLKRQGSRAVLEKDGERVLVVGNRGPVGRRPRPQDDLEATASRVVVLVPEGAKRSRIEVKEVRIGSG</sequence>
<name>A0A3P4AVP1_THETH</name>
<keyword evidence="1" id="KW-0614">Plasmid</keyword>
<evidence type="ECO:0000313" key="1">
    <source>
        <dbReference type="EMBL" id="VCU54574.1"/>
    </source>
</evidence>